<reference evidence="4 5" key="1">
    <citation type="submission" date="2020-08" db="EMBL/GenBank/DDBJ databases">
        <title>Functional genomics of gut bacteria from endangered species of beetles.</title>
        <authorList>
            <person name="Carlos-Shanley C."/>
        </authorList>
    </citation>
    <scope>NUCLEOTIDE SEQUENCE [LARGE SCALE GENOMIC DNA]</scope>
    <source>
        <strain evidence="4 5">S00151</strain>
    </source>
</reference>
<keyword evidence="5" id="KW-1185">Reference proteome</keyword>
<evidence type="ECO:0000256" key="2">
    <source>
        <dbReference type="SAM" id="Phobius"/>
    </source>
</evidence>
<evidence type="ECO:0000313" key="4">
    <source>
        <dbReference type="EMBL" id="MBB4805930.1"/>
    </source>
</evidence>
<keyword evidence="2" id="KW-1133">Transmembrane helix</keyword>
<keyword evidence="1" id="KW-0175">Coiled coil</keyword>
<dbReference type="AlphaFoldDB" id="A0A840KEG8"/>
<dbReference type="Gene3D" id="1.25.40.10">
    <property type="entry name" value="Tetratricopeptide repeat domain"/>
    <property type="match status" value="2"/>
</dbReference>
<dbReference type="InterPro" id="IPR016032">
    <property type="entry name" value="Sig_transdc_resp-reg_C-effctor"/>
</dbReference>
<dbReference type="SUPFAM" id="SSF48452">
    <property type="entry name" value="TPR-like"/>
    <property type="match status" value="1"/>
</dbReference>
<keyword evidence="2" id="KW-0812">Transmembrane</keyword>
<comment type="caution">
    <text evidence="4">The sequence shown here is derived from an EMBL/GenBank/DDBJ whole genome shotgun (WGS) entry which is preliminary data.</text>
</comment>
<dbReference type="Proteomes" id="UP000592180">
    <property type="component" value="Unassembled WGS sequence"/>
</dbReference>
<sequence length="492" mass="58335">MKPLKYLAEIFALSFLGLFCNAFAASPKNRFDKDQVEKLLWEVSVDIADKGNYEKVIRLNQELIEKCEKAKYTDGVVKGYCNLGNIFARMGKHKESFLLLKFAEKESKKLNSKELEASIDAEQGNNYSLLGLYTQAQEKFRRSILISKDLPKGVKRNKLLVYSYSSVIYIYEMQKKMDSAFYYSKIAFDEVRNSYTSNSLAYYYIYYKKDFKSAEYYLKMADQLQKKAGDFSKFDEYSLQRTWGEWYEQKKLYDSARIYYLRSLTLAKTIRLPVTVRDTYWLLHRISDSLLDKESSNHYLHEYARLYDSISKAQKPESEFPIQQYIQDKEQEYKHKEDQLFITILLIVLFSGIVLWILIKVYQSKQKSLAEIIKENEEKIKQKEKEALELKSRINEGFEEVIELAKKNSPEFITRFIEVYPEFYRALLKIYPDINPETLKFCALLRLNFSTKEIAEYNFITPRAIQLRKNRVRKKLNISSAEDIYTWMNNLE</sequence>
<feature type="coiled-coil region" evidence="1">
    <location>
        <begin position="366"/>
        <end position="400"/>
    </location>
</feature>
<evidence type="ECO:0000256" key="1">
    <source>
        <dbReference type="SAM" id="Coils"/>
    </source>
</evidence>
<name>A0A840KEG8_9FLAO</name>
<protein>
    <submittedName>
        <fullName evidence="4">Tetratricopeptide (TPR) repeat protein</fullName>
    </submittedName>
</protein>
<dbReference type="GO" id="GO:0003677">
    <property type="term" value="F:DNA binding"/>
    <property type="evidence" value="ECO:0007669"/>
    <property type="project" value="InterPro"/>
</dbReference>
<dbReference type="EMBL" id="JACHLE010000001">
    <property type="protein sequence ID" value="MBB4805930.1"/>
    <property type="molecule type" value="Genomic_DNA"/>
</dbReference>
<dbReference type="InterPro" id="IPR011990">
    <property type="entry name" value="TPR-like_helical_dom_sf"/>
</dbReference>
<proteinExistence type="predicted"/>
<feature type="chain" id="PRO_5032670127" evidence="3">
    <location>
        <begin position="25"/>
        <end position="492"/>
    </location>
</feature>
<feature type="signal peptide" evidence="3">
    <location>
        <begin position="1"/>
        <end position="24"/>
    </location>
</feature>
<feature type="transmembrane region" description="Helical" evidence="2">
    <location>
        <begin position="340"/>
        <end position="359"/>
    </location>
</feature>
<accession>A0A840KEG8</accession>
<dbReference type="RefSeq" id="WP_184185929.1">
    <property type="nucleotide sequence ID" value="NZ_JACHLE010000001.1"/>
</dbReference>
<evidence type="ECO:0000313" key="5">
    <source>
        <dbReference type="Proteomes" id="UP000592180"/>
    </source>
</evidence>
<evidence type="ECO:0000256" key="3">
    <source>
        <dbReference type="SAM" id="SignalP"/>
    </source>
</evidence>
<keyword evidence="3" id="KW-0732">Signal</keyword>
<dbReference type="SUPFAM" id="SSF46894">
    <property type="entry name" value="C-terminal effector domain of the bipartite response regulators"/>
    <property type="match status" value="1"/>
</dbReference>
<organism evidence="4 5">
    <name type="scientific">Chryseobacterium defluvii</name>
    <dbReference type="NCBI Taxonomy" id="160396"/>
    <lineage>
        <taxon>Bacteria</taxon>
        <taxon>Pseudomonadati</taxon>
        <taxon>Bacteroidota</taxon>
        <taxon>Flavobacteriia</taxon>
        <taxon>Flavobacteriales</taxon>
        <taxon>Weeksellaceae</taxon>
        <taxon>Chryseobacterium group</taxon>
        <taxon>Chryseobacterium</taxon>
    </lineage>
</organism>
<gene>
    <name evidence="4" type="ORF">HNP38_001202</name>
</gene>
<dbReference type="GO" id="GO:0006355">
    <property type="term" value="P:regulation of DNA-templated transcription"/>
    <property type="evidence" value="ECO:0007669"/>
    <property type="project" value="InterPro"/>
</dbReference>
<keyword evidence="2" id="KW-0472">Membrane</keyword>